<dbReference type="Proteomes" id="UP000570517">
    <property type="component" value="Unassembled WGS sequence"/>
</dbReference>
<keyword evidence="2" id="KW-1185">Reference proteome</keyword>
<dbReference type="RefSeq" id="WP_178358473.1">
    <property type="nucleotide sequence ID" value="NZ_JABFYL010000021.1"/>
</dbReference>
<accession>A0A850PIC3</accession>
<organism evidence="1 2">
    <name type="scientific">Mycolicibacterium hippocampi</name>
    <dbReference type="NCBI Taxonomy" id="659824"/>
    <lineage>
        <taxon>Bacteria</taxon>
        <taxon>Bacillati</taxon>
        <taxon>Actinomycetota</taxon>
        <taxon>Actinomycetes</taxon>
        <taxon>Mycobacteriales</taxon>
        <taxon>Mycobacteriaceae</taxon>
        <taxon>Mycolicibacterium</taxon>
    </lineage>
</organism>
<dbReference type="AlphaFoldDB" id="A0A850PIC3"/>
<protein>
    <submittedName>
        <fullName evidence="1">Uncharacterized protein</fullName>
    </submittedName>
</protein>
<proteinExistence type="predicted"/>
<name>A0A850PIC3_9MYCO</name>
<sequence length="263" mass="27632">MYLSAEHLEIANQAIMETFEHTSVAWQSIPHWNTGDPSQSMVPAEDVTAAAASVIAIDGALVDFDVTLAVATAPTHESLLSKVVNGTVALARKVDDAVVPVLRAKGIPDLPLDDSTPQTILEDLIDARARLENEGFRAPCCLITNTGGLKTLSQLNGGYSILNSLLDGANINSLHRVELLEDPGPPAPANPARAIMLGRRHRIAHGGAADASPGEEPVDLAVSVPPSLEVAGENGDNKIALAIRIRYALRVKDSGGLVTLTTP</sequence>
<evidence type="ECO:0000313" key="1">
    <source>
        <dbReference type="EMBL" id="NVN50109.1"/>
    </source>
</evidence>
<dbReference type="EMBL" id="JABFYL010000021">
    <property type="protein sequence ID" value="NVN50109.1"/>
    <property type="molecule type" value="Genomic_DNA"/>
</dbReference>
<reference evidence="1 2" key="1">
    <citation type="submission" date="2020-05" db="EMBL/GenBank/DDBJ databases">
        <title>Draft genome sequence of Mycobacterium hippocampi DL, isolated from European seabass, Dicentrarchus labrax, reared in fish farms.</title>
        <authorList>
            <person name="Stathopoulou P."/>
            <person name="Asimakis E."/>
            <person name="Tzokas K."/>
            <person name="Batargias C."/>
            <person name="Tsiamis G."/>
        </authorList>
    </citation>
    <scope>NUCLEOTIDE SEQUENCE [LARGE SCALE GENOMIC DNA]</scope>
    <source>
        <strain evidence="1 2">DL</strain>
    </source>
</reference>
<comment type="caution">
    <text evidence="1">The sequence shown here is derived from an EMBL/GenBank/DDBJ whole genome shotgun (WGS) entry which is preliminary data.</text>
</comment>
<evidence type="ECO:0000313" key="2">
    <source>
        <dbReference type="Proteomes" id="UP000570517"/>
    </source>
</evidence>
<gene>
    <name evidence="1" type="ORF">HLY00_959</name>
</gene>